<dbReference type="EMBL" id="BAABJW010000005">
    <property type="protein sequence ID" value="GAA4818538.1"/>
    <property type="molecule type" value="Genomic_DNA"/>
</dbReference>
<dbReference type="InterPro" id="IPR053154">
    <property type="entry name" value="c-di-AMP_regulator"/>
</dbReference>
<comment type="caution">
    <text evidence="2">The sequence shown here is derived from an EMBL/GenBank/DDBJ whole genome shotgun (WGS) entry which is preliminary data.</text>
</comment>
<gene>
    <name evidence="2" type="ORF">GCM10023330_29340</name>
</gene>
<dbReference type="InterPro" id="IPR012505">
    <property type="entry name" value="YbbR"/>
</dbReference>
<reference evidence="3" key="1">
    <citation type="journal article" date="2019" name="Int. J. Syst. Evol. Microbiol.">
        <title>The Global Catalogue of Microorganisms (GCM) 10K type strain sequencing project: providing services to taxonomists for standard genome sequencing and annotation.</title>
        <authorList>
            <consortium name="The Broad Institute Genomics Platform"/>
            <consortium name="The Broad Institute Genome Sequencing Center for Infectious Disease"/>
            <person name="Wu L."/>
            <person name="Ma J."/>
        </authorList>
    </citation>
    <scope>NUCLEOTIDE SEQUENCE [LARGE SCALE GENOMIC DNA]</scope>
    <source>
        <strain evidence="3">JCM 18325</strain>
    </source>
</reference>
<organism evidence="2 3">
    <name type="scientific">Litoribaculum gwangyangense</name>
    <dbReference type="NCBI Taxonomy" id="1130722"/>
    <lineage>
        <taxon>Bacteria</taxon>
        <taxon>Pseudomonadati</taxon>
        <taxon>Bacteroidota</taxon>
        <taxon>Flavobacteriia</taxon>
        <taxon>Flavobacteriales</taxon>
        <taxon>Flavobacteriaceae</taxon>
        <taxon>Litoribaculum</taxon>
    </lineage>
</organism>
<evidence type="ECO:0000256" key="1">
    <source>
        <dbReference type="SAM" id="Phobius"/>
    </source>
</evidence>
<name>A0ABP9CTD4_9FLAO</name>
<keyword evidence="1" id="KW-0812">Transmembrane</keyword>
<feature type="transmembrane region" description="Helical" evidence="1">
    <location>
        <begin position="20"/>
        <end position="37"/>
    </location>
</feature>
<keyword evidence="1" id="KW-1133">Transmembrane helix</keyword>
<evidence type="ECO:0000313" key="3">
    <source>
        <dbReference type="Proteomes" id="UP001501433"/>
    </source>
</evidence>
<dbReference type="Gene3D" id="2.170.120.30">
    <property type="match status" value="1"/>
</dbReference>
<dbReference type="PANTHER" id="PTHR37804">
    <property type="entry name" value="CDAA REGULATORY PROTEIN CDAR"/>
    <property type="match status" value="1"/>
</dbReference>
<accession>A0ABP9CTD4</accession>
<dbReference type="PANTHER" id="PTHR37804:SF1">
    <property type="entry name" value="CDAA REGULATORY PROTEIN CDAR"/>
    <property type="match status" value="1"/>
</dbReference>
<proteinExistence type="predicted"/>
<protein>
    <recommendedName>
        <fullName evidence="4">YbbR-like domain-containing protein</fullName>
    </recommendedName>
</protein>
<keyword evidence="3" id="KW-1185">Reference proteome</keyword>
<evidence type="ECO:0000313" key="2">
    <source>
        <dbReference type="EMBL" id="GAA4818538.1"/>
    </source>
</evidence>
<dbReference type="Proteomes" id="UP001501433">
    <property type="component" value="Unassembled WGS sequence"/>
</dbReference>
<evidence type="ECO:0008006" key="4">
    <source>
        <dbReference type="Google" id="ProtNLM"/>
    </source>
</evidence>
<sequence>MIKKLRLEIITSFRNGKINVFFLFLLSSIVILLLTKLSKEYTNTLAFEIEKQNVPQENIILNDSVKLIVTLKTHGFKWLNYYISKPKIKIDFSKDVYKKDGVFTWNKSMAYLNNTQFDKQVELLNISPDTLTFRYGINMVKKVPVKVNVKLNFSPGYNISNDFVSEPDSIVVVGPNILVSEINFVETDSVMFNAVKSDLTSKVKLKLPNNNSNLRFSNNQVLIKAKVEKFTEGSLNIPITIINKPKDIELKYFPKTVNVSYNVSLSDYSKISNKDFKVVCDYNKTGDNQSFLIPEFAKIPENVKNVKISQQHIEFIITK</sequence>
<keyword evidence="1" id="KW-0472">Membrane</keyword>
<dbReference type="Pfam" id="PF07949">
    <property type="entry name" value="YbbR"/>
    <property type="match status" value="1"/>
</dbReference>
<dbReference type="Gene3D" id="2.170.120.40">
    <property type="entry name" value="YbbR-like domain"/>
    <property type="match status" value="1"/>
</dbReference>
<dbReference type="RefSeq" id="WP_345278158.1">
    <property type="nucleotide sequence ID" value="NZ_BAABJW010000005.1"/>
</dbReference>